<dbReference type="Pfam" id="PF00134">
    <property type="entry name" value="Cyclin_N"/>
    <property type="match status" value="1"/>
</dbReference>
<keyword evidence="3 5" id="KW-0195">Cyclin</keyword>
<keyword evidence="4" id="KW-0131">Cell cycle</keyword>
<dbReference type="CDD" id="cd20506">
    <property type="entry name" value="CYCLIN_AtCycA-like_rpt2"/>
    <property type="match status" value="1"/>
</dbReference>
<feature type="region of interest" description="Disordered" evidence="6">
    <location>
        <begin position="1"/>
        <end position="47"/>
    </location>
</feature>
<evidence type="ECO:0000256" key="5">
    <source>
        <dbReference type="RuleBase" id="RU000383"/>
    </source>
</evidence>
<name>A0ABP0TKC4_9BRYO</name>
<dbReference type="InterPro" id="IPR004367">
    <property type="entry name" value="Cyclin_C-dom"/>
</dbReference>
<feature type="domain" description="Cyclin-like" evidence="7">
    <location>
        <begin position="141"/>
        <end position="225"/>
    </location>
</feature>
<dbReference type="InterPro" id="IPR036915">
    <property type="entry name" value="Cyclin-like_sf"/>
</dbReference>
<dbReference type="PANTHER" id="PTHR10177">
    <property type="entry name" value="CYCLINS"/>
    <property type="match status" value="1"/>
</dbReference>
<evidence type="ECO:0000313" key="10">
    <source>
        <dbReference type="Proteomes" id="UP001497512"/>
    </source>
</evidence>
<feature type="compositionally biased region" description="Basic residues" evidence="6">
    <location>
        <begin position="30"/>
        <end position="39"/>
    </location>
</feature>
<sequence>MAGGDNVRRTRAAAKRSAMEEDATKSAAQAKKRAVKKRPALVNLSNQQVASSRAAGVGVPVKEQQQHSGKVAAKAVVVVEGDENAIPDIDHGQSDPQMCSMYAAEIYEHLRRAEIKRRPSSDFMESLQQDINKSMRGILIDWLVEVAEEYKLVPDTLYYTISYIDRFLSTNVVPRQRLQLLGVSCMLIAAKYEEICSPQVEEFCYITDNTYCREEVLEMERKVLNELNFELTTPTTKSFLRRFIRAAQAGYKAPSLSLEFLGNFLAELTLMEYSFLPYLPSLIAASAVFMAKLTLDSSRHPWDSTLQHYTGYKPSELRECVVGIHEIQCNTKNCTLPAIREKYRQHKFKCVTTLVPPSIIPSEYFCDIDTVPMSYFQFFQSA</sequence>
<evidence type="ECO:0000313" key="9">
    <source>
        <dbReference type="EMBL" id="CAK9198821.1"/>
    </source>
</evidence>
<dbReference type="Pfam" id="PF02984">
    <property type="entry name" value="Cyclin_C"/>
    <property type="match status" value="1"/>
</dbReference>
<evidence type="ECO:0000256" key="6">
    <source>
        <dbReference type="SAM" id="MobiDB-lite"/>
    </source>
</evidence>
<dbReference type="InterPro" id="IPR046965">
    <property type="entry name" value="Cyclin_A/B-like"/>
</dbReference>
<gene>
    <name evidence="9" type="ORF">CSSPTR1EN2_LOCUS4628</name>
</gene>
<proteinExistence type="inferred from homology"/>
<evidence type="ECO:0000256" key="2">
    <source>
        <dbReference type="ARBA" id="ARBA00022618"/>
    </source>
</evidence>
<comment type="similarity">
    <text evidence="1">Belongs to the cyclin family. Cyclin AB subfamily.</text>
</comment>
<feature type="domain" description="Cyclin C-terminal" evidence="8">
    <location>
        <begin position="234"/>
        <end position="357"/>
    </location>
</feature>
<reference evidence="9" key="1">
    <citation type="submission" date="2024-02" db="EMBL/GenBank/DDBJ databases">
        <authorList>
            <consortium name="ELIXIR-Norway"/>
            <consortium name="Elixir Norway"/>
        </authorList>
    </citation>
    <scope>NUCLEOTIDE SEQUENCE</scope>
</reference>
<evidence type="ECO:0000259" key="7">
    <source>
        <dbReference type="SMART" id="SM00385"/>
    </source>
</evidence>
<dbReference type="Gene3D" id="1.10.472.10">
    <property type="entry name" value="Cyclin-like"/>
    <property type="match status" value="2"/>
</dbReference>
<dbReference type="PIRSF" id="PIRSF001771">
    <property type="entry name" value="Cyclin_A_B_D_E"/>
    <property type="match status" value="1"/>
</dbReference>
<keyword evidence="2" id="KW-0132">Cell division</keyword>
<evidence type="ECO:0000256" key="4">
    <source>
        <dbReference type="ARBA" id="ARBA00023306"/>
    </source>
</evidence>
<evidence type="ECO:0000256" key="3">
    <source>
        <dbReference type="ARBA" id="ARBA00023127"/>
    </source>
</evidence>
<dbReference type="CDD" id="cd20562">
    <property type="entry name" value="CYCLIN_AtCycA_like_rpt1"/>
    <property type="match status" value="1"/>
</dbReference>
<protein>
    <recommendedName>
        <fullName evidence="11">Cyclin N-terminal domain-containing protein</fullName>
    </recommendedName>
</protein>
<dbReference type="InterPro" id="IPR013763">
    <property type="entry name" value="Cyclin-like_dom"/>
</dbReference>
<feature type="domain" description="Cyclin-like" evidence="7">
    <location>
        <begin position="238"/>
        <end position="326"/>
    </location>
</feature>
<dbReference type="Proteomes" id="UP001497512">
    <property type="component" value="Chromosome 12"/>
</dbReference>
<organism evidence="9 10">
    <name type="scientific">Sphagnum troendelagicum</name>
    <dbReference type="NCBI Taxonomy" id="128251"/>
    <lineage>
        <taxon>Eukaryota</taxon>
        <taxon>Viridiplantae</taxon>
        <taxon>Streptophyta</taxon>
        <taxon>Embryophyta</taxon>
        <taxon>Bryophyta</taxon>
        <taxon>Sphagnophytina</taxon>
        <taxon>Sphagnopsida</taxon>
        <taxon>Sphagnales</taxon>
        <taxon>Sphagnaceae</taxon>
        <taxon>Sphagnum</taxon>
    </lineage>
</organism>
<dbReference type="InterPro" id="IPR039361">
    <property type="entry name" value="Cyclin"/>
</dbReference>
<dbReference type="SMART" id="SM01332">
    <property type="entry name" value="Cyclin_C"/>
    <property type="match status" value="1"/>
</dbReference>
<evidence type="ECO:0000259" key="8">
    <source>
        <dbReference type="SMART" id="SM01332"/>
    </source>
</evidence>
<dbReference type="InterPro" id="IPR006671">
    <property type="entry name" value="Cyclin_N"/>
</dbReference>
<dbReference type="InterPro" id="IPR048258">
    <property type="entry name" value="Cyclins_cyclin-box"/>
</dbReference>
<dbReference type="PROSITE" id="PS00292">
    <property type="entry name" value="CYCLINS"/>
    <property type="match status" value="1"/>
</dbReference>
<accession>A0ABP0TKC4</accession>
<dbReference type="SMART" id="SM00385">
    <property type="entry name" value="CYCLIN"/>
    <property type="match status" value="2"/>
</dbReference>
<evidence type="ECO:0000256" key="1">
    <source>
        <dbReference type="ARBA" id="ARBA00006955"/>
    </source>
</evidence>
<dbReference type="EMBL" id="OZ019904">
    <property type="protein sequence ID" value="CAK9198821.1"/>
    <property type="molecule type" value="Genomic_DNA"/>
</dbReference>
<evidence type="ECO:0008006" key="11">
    <source>
        <dbReference type="Google" id="ProtNLM"/>
    </source>
</evidence>
<dbReference type="SUPFAM" id="SSF47954">
    <property type="entry name" value="Cyclin-like"/>
    <property type="match status" value="2"/>
</dbReference>
<keyword evidence="10" id="KW-1185">Reference proteome</keyword>